<dbReference type="Proteomes" id="UP000054399">
    <property type="component" value="Unassembled WGS sequence"/>
</dbReference>
<dbReference type="GeneID" id="91991328"/>
<feature type="transmembrane region" description="Helical" evidence="1">
    <location>
        <begin position="12"/>
        <end position="36"/>
    </location>
</feature>
<dbReference type="Gene3D" id="1.20.140.150">
    <property type="match status" value="1"/>
</dbReference>
<reference evidence="2" key="2">
    <citation type="submission" date="2024-01" db="EMBL/GenBank/DDBJ databases">
        <title>Comparative genomics of Cryptococcus and Kwoniella reveals pathogenesis evolution and contrasting modes of karyotype evolution via chromosome fusion or intercentromeric recombination.</title>
        <authorList>
            <person name="Coelho M.A."/>
            <person name="David-Palma M."/>
            <person name="Shea T."/>
            <person name="Bowers K."/>
            <person name="Mcginley-Smith S."/>
            <person name="Mohammad A.W."/>
            <person name="Gnirke A."/>
            <person name="Yurkov A.M."/>
            <person name="Nowrousian M."/>
            <person name="Sun S."/>
            <person name="Cuomo C.A."/>
            <person name="Heitman J."/>
        </authorList>
    </citation>
    <scope>NUCLEOTIDE SEQUENCE</scope>
    <source>
        <strain evidence="2">IND107</strain>
    </source>
</reference>
<comment type="caution">
    <text evidence="2">The sequence shown here is derived from an EMBL/GenBank/DDBJ whole genome shotgun (WGS) entry which is preliminary data.</text>
</comment>
<dbReference type="InterPro" id="IPR051380">
    <property type="entry name" value="pH-response_reg_palI/RIM9"/>
</dbReference>
<dbReference type="PANTHER" id="PTHR28013:SF4">
    <property type="entry name" value="MARVEL DOMAIN-CONTAINING PROTEIN"/>
    <property type="match status" value="1"/>
</dbReference>
<dbReference type="RefSeq" id="XP_066613397.1">
    <property type="nucleotide sequence ID" value="XM_066758949.1"/>
</dbReference>
<feature type="transmembrane region" description="Helical" evidence="1">
    <location>
        <begin position="137"/>
        <end position="159"/>
    </location>
</feature>
<proteinExistence type="predicted"/>
<dbReference type="EMBL" id="ATAM02000007">
    <property type="protein sequence ID" value="KAL0247436.1"/>
    <property type="molecule type" value="Genomic_DNA"/>
</dbReference>
<keyword evidence="1" id="KW-1133">Transmembrane helix</keyword>
<reference evidence="2" key="1">
    <citation type="submission" date="2015-01" db="EMBL/GenBank/DDBJ databases">
        <authorList>
            <consortium name="The Broad Institute Genomics Platform"/>
            <person name="Cuomo C."/>
            <person name="Litvintseva A."/>
            <person name="Chen Y."/>
            <person name="Heitman J."/>
            <person name="Sun S."/>
            <person name="Springer D."/>
            <person name="Dromer F."/>
            <person name="Young S."/>
            <person name="Zeng Q."/>
            <person name="Gargeya S."/>
            <person name="Abouelleil A."/>
            <person name="Alvarado L."/>
            <person name="Chapman S.B."/>
            <person name="Gainer-Dewar J."/>
            <person name="Goldberg J."/>
            <person name="Griggs A."/>
            <person name="Gujja S."/>
            <person name="Hansen M."/>
            <person name="Howarth C."/>
            <person name="Imamovic A."/>
            <person name="Larimer J."/>
            <person name="Murphy C."/>
            <person name="Naylor J."/>
            <person name="Pearson M."/>
            <person name="Priest M."/>
            <person name="Roberts A."/>
            <person name="Saif S."/>
            <person name="Shea T."/>
            <person name="Sykes S."/>
            <person name="Wortman J."/>
            <person name="Nusbaum C."/>
            <person name="Birren B."/>
        </authorList>
    </citation>
    <scope>NUCLEOTIDE SEQUENCE</scope>
    <source>
        <strain evidence="2">IND107</strain>
    </source>
</reference>
<feature type="transmembrane region" description="Helical" evidence="1">
    <location>
        <begin position="179"/>
        <end position="200"/>
    </location>
</feature>
<dbReference type="PANTHER" id="PTHR28013">
    <property type="entry name" value="PROTEIN DCV1-RELATED"/>
    <property type="match status" value="1"/>
</dbReference>
<dbReference type="Pfam" id="PF06687">
    <property type="entry name" value="SUR7"/>
    <property type="match status" value="1"/>
</dbReference>
<feature type="transmembrane region" description="Helical" evidence="1">
    <location>
        <begin position="104"/>
        <end position="125"/>
    </location>
</feature>
<keyword evidence="1" id="KW-0472">Membrane</keyword>
<gene>
    <name evidence="2" type="ORF">I308_104472</name>
</gene>
<organism evidence="2 3">
    <name type="scientific">Cryptococcus tetragattii IND107</name>
    <dbReference type="NCBI Taxonomy" id="1296105"/>
    <lineage>
        <taxon>Eukaryota</taxon>
        <taxon>Fungi</taxon>
        <taxon>Dikarya</taxon>
        <taxon>Basidiomycota</taxon>
        <taxon>Agaricomycotina</taxon>
        <taxon>Tremellomycetes</taxon>
        <taxon>Tremellales</taxon>
        <taxon>Cryptococcaceae</taxon>
        <taxon>Cryptococcus</taxon>
        <taxon>Cryptococcus gattii species complex</taxon>
    </lineage>
</organism>
<protein>
    <submittedName>
        <fullName evidence="2">Uncharacterized protein</fullName>
    </submittedName>
</protein>
<accession>A0ABR3BQH3</accession>
<sequence>MFRWDDCLEGHMLLGFIFSAISFVCLLLTTFSTLFIKTIYFLSVSSYSNSDLSTKFGTFGYCTTQERVKGEGASGCSSKKVGYTQPAGIGDGDELIEWLIKTGILFGIALLLMFVAIIVLILSLLRVGKFMRTPIYFRTAALLGTLLAIFAEAFALVLWVHARHAFDDDIWEAKYGAALWTGLVGTIFAALAAAIGGPAYRGRLMYRAHREVPYYL</sequence>
<evidence type="ECO:0000256" key="1">
    <source>
        <dbReference type="SAM" id="Phobius"/>
    </source>
</evidence>
<dbReference type="InterPro" id="IPR009571">
    <property type="entry name" value="SUR7/Rim9-like_fungi"/>
</dbReference>
<name>A0ABR3BQH3_9TREE</name>
<evidence type="ECO:0000313" key="2">
    <source>
        <dbReference type="EMBL" id="KAL0247436.1"/>
    </source>
</evidence>
<keyword evidence="1" id="KW-0812">Transmembrane</keyword>
<evidence type="ECO:0000313" key="3">
    <source>
        <dbReference type="Proteomes" id="UP000054399"/>
    </source>
</evidence>
<keyword evidence="3" id="KW-1185">Reference proteome</keyword>